<protein>
    <recommendedName>
        <fullName evidence="3">NVEALA protein</fullName>
    </recommendedName>
</protein>
<dbReference type="GeneID" id="82187360"/>
<keyword evidence="2" id="KW-1185">Reference proteome</keyword>
<reference evidence="2" key="1">
    <citation type="submission" date="2016-04" db="EMBL/GenBank/DDBJ databases">
        <title>Complete Genome Sequences of Twelve Strains of a Stable Defined Moderately Diverse Mouse Microbiota 2 (sDMDMm2).</title>
        <authorList>
            <person name="Uchimura Y."/>
            <person name="Wyss M."/>
            <person name="Brugiroux S."/>
            <person name="Limenitakis J.P."/>
            <person name="Stecher B."/>
            <person name="McCoy K.D."/>
            <person name="Macpherson A.J."/>
        </authorList>
    </citation>
    <scope>NUCLEOTIDE SEQUENCE [LARGE SCALE GENOMIC DNA]</scope>
    <source>
        <strain evidence="2">I48</strain>
    </source>
</reference>
<accession>A0A1C7GZD7</accession>
<sequence>MKKKVMGIIAVVAIAAVAGYNIYTSQNNNVKLSDLALSNIEALANSGEGGVTIKCCAALWGSCKDDVKAPYVECTWNK</sequence>
<proteinExistence type="predicted"/>
<dbReference type="Pfam" id="PF14055">
    <property type="entry name" value="NVEALA"/>
    <property type="match status" value="1"/>
</dbReference>
<organism evidence="1 2">
    <name type="scientific">Bacteroides caecimuris</name>
    <dbReference type="NCBI Taxonomy" id="1796613"/>
    <lineage>
        <taxon>Bacteria</taxon>
        <taxon>Pseudomonadati</taxon>
        <taxon>Bacteroidota</taxon>
        <taxon>Bacteroidia</taxon>
        <taxon>Bacteroidales</taxon>
        <taxon>Bacteroidaceae</taxon>
        <taxon>Bacteroides</taxon>
    </lineage>
</organism>
<evidence type="ECO:0000313" key="1">
    <source>
        <dbReference type="EMBL" id="ANU57763.1"/>
    </source>
</evidence>
<gene>
    <name evidence="1" type="ORF">A4V03_09440</name>
</gene>
<dbReference type="InterPro" id="IPR025905">
    <property type="entry name" value="NVEALA"/>
</dbReference>
<evidence type="ECO:0008006" key="3">
    <source>
        <dbReference type="Google" id="ProtNLM"/>
    </source>
</evidence>
<dbReference type="AlphaFoldDB" id="A0A1C7GZD7"/>
<dbReference type="KEGG" id="bcae:A4V03_09440"/>
<name>A0A1C7GZD7_9BACE</name>
<dbReference type="EMBL" id="CP015401">
    <property type="protein sequence ID" value="ANU57763.1"/>
    <property type="molecule type" value="Genomic_DNA"/>
</dbReference>
<dbReference type="RefSeq" id="WP_065538734.1">
    <property type="nucleotide sequence ID" value="NZ_CAPDLJ010000037.1"/>
</dbReference>
<dbReference type="Proteomes" id="UP000092631">
    <property type="component" value="Chromosome"/>
</dbReference>
<evidence type="ECO:0000313" key="2">
    <source>
        <dbReference type="Proteomes" id="UP000092631"/>
    </source>
</evidence>
<dbReference type="OrthoDB" id="1050460at2"/>